<feature type="signal peptide" evidence="5">
    <location>
        <begin position="1"/>
        <end position="25"/>
    </location>
</feature>
<protein>
    <recommendedName>
        <fullName evidence="8">Outer membrane lipoprotein carrier protein LolA</fullName>
    </recommendedName>
</protein>
<dbReference type="EMBL" id="CP031769">
    <property type="protein sequence ID" value="AXR07626.1"/>
    <property type="molecule type" value="Genomic_DNA"/>
</dbReference>
<gene>
    <name evidence="6" type="ORF">D0Y50_15420</name>
</gene>
<evidence type="ECO:0000313" key="6">
    <source>
        <dbReference type="EMBL" id="AXR07626.1"/>
    </source>
</evidence>
<dbReference type="InterPro" id="IPR029046">
    <property type="entry name" value="LolA/LolB/LppX"/>
</dbReference>
<keyword evidence="2" id="KW-0813">Transport</keyword>
<feature type="chain" id="PRO_5016624903" description="Outer membrane lipoprotein carrier protein LolA" evidence="5">
    <location>
        <begin position="26"/>
        <end position="232"/>
    </location>
</feature>
<dbReference type="Proteomes" id="UP000262073">
    <property type="component" value="Chromosome"/>
</dbReference>
<dbReference type="AlphaFoldDB" id="A0A346NQ19"/>
<comment type="subunit">
    <text evidence="1">Monomer.</text>
</comment>
<evidence type="ECO:0000256" key="5">
    <source>
        <dbReference type="SAM" id="SignalP"/>
    </source>
</evidence>
<evidence type="ECO:0000313" key="7">
    <source>
        <dbReference type="Proteomes" id="UP000262073"/>
    </source>
</evidence>
<dbReference type="KEGG" id="salm:D0Y50_15420"/>
<accession>A0A346NQ19</accession>
<evidence type="ECO:0000256" key="4">
    <source>
        <dbReference type="ARBA" id="ARBA00022927"/>
    </source>
</evidence>
<evidence type="ECO:0000256" key="1">
    <source>
        <dbReference type="ARBA" id="ARBA00011245"/>
    </source>
</evidence>
<keyword evidence="7" id="KW-1185">Reference proteome</keyword>
<dbReference type="GO" id="GO:0015031">
    <property type="term" value="P:protein transport"/>
    <property type="evidence" value="ECO:0007669"/>
    <property type="project" value="UniProtKB-KW"/>
</dbReference>
<evidence type="ECO:0000256" key="3">
    <source>
        <dbReference type="ARBA" id="ARBA00022729"/>
    </source>
</evidence>
<proteinExistence type="predicted"/>
<reference evidence="6 7" key="1">
    <citation type="submission" date="2018-08" db="EMBL/GenBank/DDBJ databases">
        <title>Salinimonas sediminis sp. nov., a piezophilic bacterium isolated from a deep-sea sediment sample from the New Britain Trench.</title>
        <authorList>
            <person name="Cao J."/>
        </authorList>
    </citation>
    <scope>NUCLEOTIDE SEQUENCE [LARGE SCALE GENOMIC DNA]</scope>
    <source>
        <strain evidence="6 7">N102</strain>
    </source>
</reference>
<evidence type="ECO:0008006" key="8">
    <source>
        <dbReference type="Google" id="ProtNLM"/>
    </source>
</evidence>
<sequence>MKKTYFTWLGLFCLLAVADASPVLAKDSKNTEETLLSAIFPSRCNFSGHFSQRKAVEGVSVPLNSTGDFFYSCDLGLVWHTSKPFSEAVLYVNSTNNFKAEDDGTLTPLTGITRYIMSNIFVRLLNGDTAYFAEEFSVTEATDKTVRLHPESGMLQKGLDVIHISKTEDDSQTTVSIKVTDVKGQDTLVLIDHIQQYSFTGKRSAYEQCNNLYADKTNWCQVLRSPSRFDVF</sequence>
<keyword evidence="3 5" id="KW-0732">Signal</keyword>
<keyword evidence="4" id="KW-0653">Protein transport</keyword>
<dbReference type="Gene3D" id="2.50.20.10">
    <property type="entry name" value="Lipoprotein localisation LolA/LolB/LppX"/>
    <property type="match status" value="1"/>
</dbReference>
<name>A0A346NQ19_9ALTE</name>
<organism evidence="6 7">
    <name type="scientific">Salinimonas sediminis</name>
    <dbReference type="NCBI Taxonomy" id="2303538"/>
    <lineage>
        <taxon>Bacteria</taxon>
        <taxon>Pseudomonadati</taxon>
        <taxon>Pseudomonadota</taxon>
        <taxon>Gammaproteobacteria</taxon>
        <taxon>Alteromonadales</taxon>
        <taxon>Alteromonadaceae</taxon>
        <taxon>Alteromonas/Salinimonas group</taxon>
        <taxon>Salinimonas</taxon>
    </lineage>
</organism>
<evidence type="ECO:0000256" key="2">
    <source>
        <dbReference type="ARBA" id="ARBA00022448"/>
    </source>
</evidence>
<dbReference type="SUPFAM" id="SSF89392">
    <property type="entry name" value="Prokaryotic lipoproteins and lipoprotein localization factors"/>
    <property type="match status" value="1"/>
</dbReference>